<dbReference type="VEuPathDB" id="FungiDB:AB675_9390"/>
<accession>A0A0N0NNE2</accession>
<sequence>MSGRTLPKGFADSYSYCWRCRDFWRADSRAQTAQDAPASNPTWSFTSTTGIANPLMDPNTANTMPNNSDHEPIADLVSRRVSEIRNVQAQHPHGQSDPDIAERRRRRRERPNPFGTREEWESDQYESPIAGVFTRAWTRYRDMEPPEDAKNRSRKTN</sequence>
<dbReference type="RefSeq" id="XP_018001474.1">
    <property type="nucleotide sequence ID" value="XM_018149919.1"/>
</dbReference>
<dbReference type="AlphaFoldDB" id="A0A0N0NNE2"/>
<name>A0A0N0NNE2_9EURO</name>
<dbReference type="EMBL" id="LFJN01000009">
    <property type="protein sequence ID" value="KPI41511.1"/>
    <property type="molecule type" value="Genomic_DNA"/>
</dbReference>
<comment type="caution">
    <text evidence="2">The sequence shown here is derived from an EMBL/GenBank/DDBJ whole genome shotgun (WGS) entry which is preliminary data.</text>
</comment>
<feature type="compositionally biased region" description="Polar residues" evidence="1">
    <location>
        <begin position="29"/>
        <end position="51"/>
    </location>
</feature>
<feature type="region of interest" description="Disordered" evidence="1">
    <location>
        <begin position="28"/>
        <end position="157"/>
    </location>
</feature>
<reference evidence="2 3" key="1">
    <citation type="submission" date="2015-06" db="EMBL/GenBank/DDBJ databases">
        <title>Draft genome of the ant-associated black yeast Phialophora attae CBS 131958.</title>
        <authorList>
            <person name="Moreno L.F."/>
            <person name="Stielow B.J."/>
            <person name="de Hoog S."/>
            <person name="Vicente V.A."/>
            <person name="Weiss V.A."/>
            <person name="de Vries M."/>
            <person name="Cruz L.M."/>
            <person name="Souza E.M."/>
        </authorList>
    </citation>
    <scope>NUCLEOTIDE SEQUENCE [LARGE SCALE GENOMIC DNA]</scope>
    <source>
        <strain evidence="2 3">CBS 131958</strain>
    </source>
</reference>
<evidence type="ECO:0000313" key="3">
    <source>
        <dbReference type="Proteomes" id="UP000038010"/>
    </source>
</evidence>
<protein>
    <submittedName>
        <fullName evidence="2">Uncharacterized protein</fullName>
    </submittedName>
</protein>
<dbReference type="Proteomes" id="UP000038010">
    <property type="component" value="Unassembled WGS sequence"/>
</dbReference>
<dbReference type="GeneID" id="28741799"/>
<proteinExistence type="predicted"/>
<evidence type="ECO:0000256" key="1">
    <source>
        <dbReference type="SAM" id="MobiDB-lite"/>
    </source>
</evidence>
<keyword evidence="3" id="KW-1185">Reference proteome</keyword>
<evidence type="ECO:0000313" key="2">
    <source>
        <dbReference type="EMBL" id="KPI41511.1"/>
    </source>
</evidence>
<gene>
    <name evidence="2" type="ORF">AB675_9390</name>
</gene>
<feature type="compositionally biased region" description="Basic and acidic residues" evidence="1">
    <location>
        <begin position="68"/>
        <end position="83"/>
    </location>
</feature>
<feature type="compositionally biased region" description="Basic and acidic residues" evidence="1">
    <location>
        <begin position="139"/>
        <end position="151"/>
    </location>
</feature>
<dbReference type="OrthoDB" id="1711136at2759"/>
<organism evidence="2 3">
    <name type="scientific">Cyphellophora attinorum</name>
    <dbReference type="NCBI Taxonomy" id="1664694"/>
    <lineage>
        <taxon>Eukaryota</taxon>
        <taxon>Fungi</taxon>
        <taxon>Dikarya</taxon>
        <taxon>Ascomycota</taxon>
        <taxon>Pezizomycotina</taxon>
        <taxon>Eurotiomycetes</taxon>
        <taxon>Chaetothyriomycetidae</taxon>
        <taxon>Chaetothyriales</taxon>
        <taxon>Cyphellophoraceae</taxon>
        <taxon>Cyphellophora</taxon>
    </lineage>
</organism>